<keyword evidence="6" id="KW-1185">Reference proteome</keyword>
<reference evidence="5 6" key="1">
    <citation type="journal article" date="2024" name="BMC Genomics">
        <title>De novo assembly and annotation of Popillia japonica's genome with initial clues to its potential as an invasive pest.</title>
        <authorList>
            <person name="Cucini C."/>
            <person name="Boschi S."/>
            <person name="Funari R."/>
            <person name="Cardaioli E."/>
            <person name="Iannotti N."/>
            <person name="Marturano G."/>
            <person name="Paoli F."/>
            <person name="Bruttini M."/>
            <person name="Carapelli A."/>
            <person name="Frati F."/>
            <person name="Nardi F."/>
        </authorList>
    </citation>
    <scope>NUCLEOTIDE SEQUENCE [LARGE SCALE GENOMIC DNA]</scope>
    <source>
        <strain evidence="5">DMR45628</strain>
    </source>
</reference>
<evidence type="ECO:0000256" key="1">
    <source>
        <dbReference type="ARBA" id="ARBA00022741"/>
    </source>
</evidence>
<dbReference type="InterPro" id="IPR027417">
    <property type="entry name" value="P-loop_NTPase"/>
</dbReference>
<dbReference type="PANTHER" id="PTHR12435">
    <property type="match status" value="1"/>
</dbReference>
<dbReference type="GO" id="GO:0005524">
    <property type="term" value="F:ATP binding"/>
    <property type="evidence" value="ECO:0007669"/>
    <property type="project" value="UniProtKB-KW"/>
</dbReference>
<gene>
    <name evidence="5" type="ORF">QE152_g33379</name>
</gene>
<dbReference type="EMBL" id="JASPKY010000506">
    <property type="protein sequence ID" value="KAK9694648.1"/>
    <property type="molecule type" value="Genomic_DNA"/>
</dbReference>
<organism evidence="5 6">
    <name type="scientific">Popillia japonica</name>
    <name type="common">Japanese beetle</name>
    <dbReference type="NCBI Taxonomy" id="7064"/>
    <lineage>
        <taxon>Eukaryota</taxon>
        <taxon>Metazoa</taxon>
        <taxon>Ecdysozoa</taxon>
        <taxon>Arthropoda</taxon>
        <taxon>Hexapoda</taxon>
        <taxon>Insecta</taxon>
        <taxon>Pterygota</taxon>
        <taxon>Neoptera</taxon>
        <taxon>Endopterygota</taxon>
        <taxon>Coleoptera</taxon>
        <taxon>Polyphaga</taxon>
        <taxon>Scarabaeiformia</taxon>
        <taxon>Scarabaeidae</taxon>
        <taxon>Rutelinae</taxon>
        <taxon>Popillia</taxon>
    </lineage>
</organism>
<accession>A0AAW1IWH1</accession>
<dbReference type="Pfam" id="PF08433">
    <property type="entry name" value="KTI12"/>
    <property type="match status" value="1"/>
</dbReference>
<comment type="similarity">
    <text evidence="3">Belongs to the KTI12 family.</text>
</comment>
<keyword evidence="1" id="KW-0547">Nucleotide-binding</keyword>
<dbReference type="AlphaFoldDB" id="A0AAW1IWH1"/>
<sequence>MYCYARCFDKISYKFRHFANRINSNRTRYAITIAICTVTKIISLLNSKSCMDIFVNSSRLQQERSMEYVDHKDDLKEVFGIAFEIFLYTMAKQHVRKNLSKHEQTIKAGFDRNSLYQDSSKEKNIRGYRYELYCGSKANHSTQCTLLTQINYEEAWKLNENRSVDSDKYDRSVFDALLMRYEEPDGKNRWDSPLFVTFPDRVLEFEEISKALLGKKAPPPNMSTQNAPLSSTNFLYDLNRVVKDVTDKLIKHIKDGDRGQIHIAGYRDLSIDVTNITIQKLVILSRQYLTYSKMHAPDINQVPQLYIQYLRANLN</sequence>
<evidence type="ECO:0000313" key="6">
    <source>
        <dbReference type="Proteomes" id="UP001458880"/>
    </source>
</evidence>
<name>A0AAW1IWH1_POPJA</name>
<dbReference type="Proteomes" id="UP001458880">
    <property type="component" value="Unassembled WGS sequence"/>
</dbReference>
<evidence type="ECO:0000256" key="2">
    <source>
        <dbReference type="ARBA" id="ARBA00022840"/>
    </source>
</evidence>
<evidence type="ECO:0000256" key="4">
    <source>
        <dbReference type="ARBA" id="ARBA00026170"/>
    </source>
</evidence>
<dbReference type="Gene3D" id="3.40.50.300">
    <property type="entry name" value="P-loop containing nucleotide triphosphate hydrolases"/>
    <property type="match status" value="1"/>
</dbReference>
<proteinExistence type="inferred from homology"/>
<evidence type="ECO:0000256" key="3">
    <source>
        <dbReference type="ARBA" id="ARBA00025768"/>
    </source>
</evidence>
<dbReference type="InterPro" id="IPR013641">
    <property type="entry name" value="KTI12/PSTK"/>
</dbReference>
<protein>
    <recommendedName>
        <fullName evidence="4">Protein KTI12 homolog</fullName>
    </recommendedName>
</protein>
<comment type="caution">
    <text evidence="5">The sequence shown here is derived from an EMBL/GenBank/DDBJ whole genome shotgun (WGS) entry which is preliminary data.</text>
</comment>
<keyword evidence="2" id="KW-0067">ATP-binding</keyword>
<evidence type="ECO:0000313" key="5">
    <source>
        <dbReference type="EMBL" id="KAK9694648.1"/>
    </source>
</evidence>